<proteinExistence type="predicted"/>
<evidence type="ECO:0000313" key="2">
    <source>
        <dbReference type="EMBL" id="KAK8727638.1"/>
    </source>
</evidence>
<dbReference type="Proteomes" id="UP001445076">
    <property type="component" value="Unassembled WGS sequence"/>
</dbReference>
<name>A0AAW0WIQ6_CHEQU</name>
<protein>
    <submittedName>
        <fullName evidence="2">Uncharacterized protein</fullName>
    </submittedName>
</protein>
<comment type="caution">
    <text evidence="2">The sequence shown here is derived from an EMBL/GenBank/DDBJ whole genome shotgun (WGS) entry which is preliminary data.</text>
</comment>
<gene>
    <name evidence="2" type="ORF">OTU49_009665</name>
</gene>
<feature type="region of interest" description="Disordered" evidence="1">
    <location>
        <begin position="57"/>
        <end position="105"/>
    </location>
</feature>
<feature type="non-terminal residue" evidence="2">
    <location>
        <position position="1"/>
    </location>
</feature>
<keyword evidence="3" id="KW-1185">Reference proteome</keyword>
<feature type="compositionally biased region" description="Polar residues" evidence="1">
    <location>
        <begin position="64"/>
        <end position="73"/>
    </location>
</feature>
<feature type="region of interest" description="Disordered" evidence="1">
    <location>
        <begin position="20"/>
        <end position="41"/>
    </location>
</feature>
<evidence type="ECO:0000313" key="3">
    <source>
        <dbReference type="Proteomes" id="UP001445076"/>
    </source>
</evidence>
<feature type="compositionally biased region" description="Basic and acidic residues" evidence="1">
    <location>
        <begin position="74"/>
        <end position="83"/>
    </location>
</feature>
<organism evidence="2 3">
    <name type="scientific">Cherax quadricarinatus</name>
    <name type="common">Australian red claw crayfish</name>
    <dbReference type="NCBI Taxonomy" id="27406"/>
    <lineage>
        <taxon>Eukaryota</taxon>
        <taxon>Metazoa</taxon>
        <taxon>Ecdysozoa</taxon>
        <taxon>Arthropoda</taxon>
        <taxon>Crustacea</taxon>
        <taxon>Multicrustacea</taxon>
        <taxon>Malacostraca</taxon>
        <taxon>Eumalacostraca</taxon>
        <taxon>Eucarida</taxon>
        <taxon>Decapoda</taxon>
        <taxon>Pleocyemata</taxon>
        <taxon>Astacidea</taxon>
        <taxon>Parastacoidea</taxon>
        <taxon>Parastacidae</taxon>
        <taxon>Cherax</taxon>
    </lineage>
</organism>
<sequence>QLSEGFSVTDVTQERADSILDDFRLSDSDDPDEEETSKIARNTHILQRFQFSQSFSIDDSQDSHATISNTDNDSPSKEKRLEVAEPAIESKNPGVSDDLMVVPAE</sequence>
<reference evidence="2 3" key="1">
    <citation type="journal article" date="2024" name="BMC Genomics">
        <title>Genome assembly of redclaw crayfish (Cherax quadricarinatus) provides insights into its immune adaptation and hypoxia tolerance.</title>
        <authorList>
            <person name="Liu Z."/>
            <person name="Zheng J."/>
            <person name="Li H."/>
            <person name="Fang K."/>
            <person name="Wang S."/>
            <person name="He J."/>
            <person name="Zhou D."/>
            <person name="Weng S."/>
            <person name="Chi M."/>
            <person name="Gu Z."/>
            <person name="He J."/>
            <person name="Li F."/>
            <person name="Wang M."/>
        </authorList>
    </citation>
    <scope>NUCLEOTIDE SEQUENCE [LARGE SCALE GENOMIC DNA]</scope>
    <source>
        <strain evidence="2">ZL_2023a</strain>
    </source>
</reference>
<feature type="non-terminal residue" evidence="2">
    <location>
        <position position="105"/>
    </location>
</feature>
<dbReference type="AlphaFoldDB" id="A0AAW0WIQ6"/>
<accession>A0AAW0WIQ6</accession>
<dbReference type="EMBL" id="JARKIK010000075">
    <property type="protein sequence ID" value="KAK8727638.1"/>
    <property type="molecule type" value="Genomic_DNA"/>
</dbReference>
<evidence type="ECO:0000256" key="1">
    <source>
        <dbReference type="SAM" id="MobiDB-lite"/>
    </source>
</evidence>